<reference evidence="28" key="1">
    <citation type="thesis" date="2020" institute="ProQuest LLC" country="789 East Eisenhower Parkway, Ann Arbor, MI, USA">
        <title>Comparative Genomics and Chromosome Evolution.</title>
        <authorList>
            <person name="Mudd A.B."/>
        </authorList>
    </citation>
    <scope>NUCLEOTIDE SEQUENCE</scope>
    <source>
        <strain evidence="28">HN-11 Male</strain>
        <tissue evidence="28">Kidney and liver</tissue>
    </source>
</reference>
<feature type="domain" description="Peptidase M1 membrane alanine aminopeptidase" evidence="25">
    <location>
        <begin position="335"/>
        <end position="552"/>
    </location>
</feature>
<dbReference type="FunFam" id="2.60.40.1910:FF:000003">
    <property type="entry name" value="Aminopeptidase"/>
    <property type="match status" value="1"/>
</dbReference>
<dbReference type="EC" id="3.4.11.-" evidence="23"/>
<dbReference type="Gene3D" id="2.60.40.1910">
    <property type="match status" value="1"/>
</dbReference>
<evidence type="ECO:0000259" key="25">
    <source>
        <dbReference type="Pfam" id="PF01433"/>
    </source>
</evidence>
<comment type="similarity">
    <text evidence="3 23">Belongs to the peptidase M1 family.</text>
</comment>
<feature type="binding site" evidence="20">
    <location>
        <position position="903"/>
    </location>
    <ligand>
        <name>substrate</name>
    </ligand>
</feature>
<dbReference type="InterPro" id="IPR050344">
    <property type="entry name" value="Peptidase_M1_aminopeptidases"/>
</dbReference>
<dbReference type="InterPro" id="IPR045357">
    <property type="entry name" value="Aminopeptidase_N-like_N"/>
</dbReference>
<feature type="region of interest" description="Disordered" evidence="24">
    <location>
        <begin position="55"/>
        <end position="74"/>
    </location>
</feature>
<feature type="site" description="Transition state stabilizer" evidence="22">
    <location>
        <position position="493"/>
    </location>
</feature>
<dbReference type="GO" id="GO:0004230">
    <property type="term" value="F:glutamyl aminopeptidase activity"/>
    <property type="evidence" value="ECO:0007669"/>
    <property type="project" value="UniProtKB-EC"/>
</dbReference>
<dbReference type="Pfam" id="PF17900">
    <property type="entry name" value="Peptidase_M1_N"/>
    <property type="match status" value="1"/>
</dbReference>
<organism evidence="28 29">
    <name type="scientific">Eleutherodactylus coqui</name>
    <name type="common">Puerto Rican coqui</name>
    <dbReference type="NCBI Taxonomy" id="57060"/>
    <lineage>
        <taxon>Eukaryota</taxon>
        <taxon>Metazoa</taxon>
        <taxon>Chordata</taxon>
        <taxon>Craniata</taxon>
        <taxon>Vertebrata</taxon>
        <taxon>Euteleostomi</taxon>
        <taxon>Amphibia</taxon>
        <taxon>Batrachia</taxon>
        <taxon>Anura</taxon>
        <taxon>Neobatrachia</taxon>
        <taxon>Hyloidea</taxon>
        <taxon>Eleutherodactylidae</taxon>
        <taxon>Eleutherodactylinae</taxon>
        <taxon>Eleutherodactylus</taxon>
        <taxon>Eleutherodactylus</taxon>
    </lineage>
</organism>
<protein>
    <recommendedName>
        <fullName evidence="23">Aminopeptidase</fullName>
        <ecNumber evidence="23">3.4.11.-</ecNumber>
    </recommendedName>
</protein>
<keyword evidence="11 21" id="KW-0862">Zinc</keyword>
<comment type="cofactor">
    <cofactor evidence="21 23">
        <name>Zn(2+)</name>
        <dbReference type="ChEBI" id="CHEBI:29105"/>
    </cofactor>
    <text evidence="21 23">Binds 1 zinc ion per subunit.</text>
</comment>
<keyword evidence="7 23" id="KW-0645">Protease</keyword>
<evidence type="ECO:0000259" key="27">
    <source>
        <dbReference type="Pfam" id="PF17900"/>
    </source>
</evidence>
<evidence type="ECO:0000256" key="21">
    <source>
        <dbReference type="PIRSR" id="PIRSR634016-3"/>
    </source>
</evidence>
<dbReference type="InterPro" id="IPR027268">
    <property type="entry name" value="Peptidase_M4/M1_CTD_sf"/>
</dbReference>
<dbReference type="Gene3D" id="1.25.50.20">
    <property type="match status" value="1"/>
</dbReference>
<dbReference type="PANTHER" id="PTHR11533:SF276">
    <property type="entry name" value="GLUTAMYL AMINOPEPTIDASE"/>
    <property type="match status" value="1"/>
</dbReference>
<evidence type="ECO:0000256" key="7">
    <source>
        <dbReference type="ARBA" id="ARBA00022670"/>
    </source>
</evidence>
<evidence type="ECO:0000256" key="3">
    <source>
        <dbReference type="ARBA" id="ARBA00010136"/>
    </source>
</evidence>
<dbReference type="AlphaFoldDB" id="A0A8J6K5S7"/>
<dbReference type="OrthoDB" id="510539at2759"/>
<feature type="compositionally biased region" description="Low complexity" evidence="24">
    <location>
        <begin position="59"/>
        <end position="74"/>
    </location>
</feature>
<dbReference type="Pfam" id="PF11838">
    <property type="entry name" value="ERAP1_C"/>
    <property type="match status" value="1"/>
</dbReference>
<keyword evidence="10 23" id="KW-0378">Hydrolase</keyword>
<dbReference type="GO" id="GO:0008270">
    <property type="term" value="F:zinc ion binding"/>
    <property type="evidence" value="ECO:0007669"/>
    <property type="project" value="UniProtKB-UniRule"/>
</dbReference>
<keyword evidence="12" id="KW-0106">Calcium</keyword>
<dbReference type="FunFam" id="1.25.50.20:FF:000001">
    <property type="entry name" value="Aminopeptidase"/>
    <property type="match status" value="1"/>
</dbReference>
<dbReference type="FunFam" id="2.60.40.1730:FF:000006">
    <property type="entry name" value="Aminopeptidase"/>
    <property type="match status" value="1"/>
</dbReference>
<dbReference type="InterPro" id="IPR024571">
    <property type="entry name" value="ERAP1-like_C_dom"/>
</dbReference>
<dbReference type="InterPro" id="IPR042097">
    <property type="entry name" value="Aminopeptidase_N-like_N_sf"/>
</dbReference>
<feature type="binding site" evidence="21">
    <location>
        <position position="430"/>
    </location>
    <ligand>
        <name>Zn(2+)</name>
        <dbReference type="ChEBI" id="CHEBI:29105"/>
        <note>catalytic</note>
    </ligand>
</feature>
<dbReference type="SUPFAM" id="SSF55486">
    <property type="entry name" value="Metalloproteases ('zincins'), catalytic domain"/>
    <property type="match status" value="1"/>
</dbReference>
<keyword evidence="9 21" id="KW-0479">Metal-binding</keyword>
<name>A0A8J6K5S7_ELECQ</name>
<evidence type="ECO:0000256" key="4">
    <source>
        <dbReference type="ARBA" id="ARBA00011748"/>
    </source>
</evidence>
<keyword evidence="29" id="KW-1185">Reference proteome</keyword>
<dbReference type="Gene3D" id="2.60.40.1730">
    <property type="entry name" value="tricorn interacting facor f3 domain"/>
    <property type="match status" value="1"/>
</dbReference>
<dbReference type="InterPro" id="IPR014782">
    <property type="entry name" value="Peptidase_M1_dom"/>
</dbReference>
<feature type="binding site" evidence="21">
    <location>
        <position position="407"/>
    </location>
    <ligand>
        <name>Zn(2+)</name>
        <dbReference type="ChEBI" id="CHEBI:29105"/>
        <note>catalytic</note>
    </ligand>
</feature>
<comment type="catalytic activity">
    <reaction evidence="1">
        <text>Release of N-terminal glutamate (and to a lesser extent aspartate) from a peptide.</text>
        <dbReference type="EC" id="3.4.11.7"/>
    </reaction>
</comment>
<keyword evidence="15 23" id="KW-0482">Metalloprotease</keyword>
<dbReference type="GO" id="GO:0043171">
    <property type="term" value="P:peptide catabolic process"/>
    <property type="evidence" value="ECO:0007669"/>
    <property type="project" value="TreeGrafter"/>
</dbReference>
<dbReference type="GO" id="GO:0005615">
    <property type="term" value="C:extracellular space"/>
    <property type="evidence" value="ECO:0007669"/>
    <property type="project" value="TreeGrafter"/>
</dbReference>
<dbReference type="GO" id="GO:0008217">
    <property type="term" value="P:regulation of blood pressure"/>
    <property type="evidence" value="ECO:0007669"/>
    <property type="project" value="TreeGrafter"/>
</dbReference>
<keyword evidence="5 23" id="KW-0031">Aminopeptidase</keyword>
<accession>A0A8J6K5S7</accession>
<evidence type="ECO:0000256" key="24">
    <source>
        <dbReference type="SAM" id="MobiDB-lite"/>
    </source>
</evidence>
<dbReference type="Gene3D" id="1.10.390.10">
    <property type="entry name" value="Neutral Protease Domain 2"/>
    <property type="match status" value="1"/>
</dbReference>
<feature type="binding site" evidence="21">
    <location>
        <position position="411"/>
    </location>
    <ligand>
        <name>Zn(2+)</name>
        <dbReference type="ChEBI" id="CHEBI:29105"/>
        <note>catalytic</note>
    </ligand>
</feature>
<evidence type="ECO:0000256" key="13">
    <source>
        <dbReference type="ARBA" id="ARBA00022968"/>
    </source>
</evidence>
<feature type="domain" description="Aminopeptidase N-like N-terminal" evidence="27">
    <location>
        <begin position="110"/>
        <end position="300"/>
    </location>
</feature>
<evidence type="ECO:0000256" key="22">
    <source>
        <dbReference type="PIRSR" id="PIRSR634016-4"/>
    </source>
</evidence>
<evidence type="ECO:0000256" key="11">
    <source>
        <dbReference type="ARBA" id="ARBA00022833"/>
    </source>
</evidence>
<evidence type="ECO:0000256" key="23">
    <source>
        <dbReference type="RuleBase" id="RU364040"/>
    </source>
</evidence>
<dbReference type="SUPFAM" id="SSF63737">
    <property type="entry name" value="Leukotriene A4 hydrolase N-terminal domain"/>
    <property type="match status" value="1"/>
</dbReference>
<evidence type="ECO:0000256" key="5">
    <source>
        <dbReference type="ARBA" id="ARBA00022438"/>
    </source>
</evidence>
<evidence type="ECO:0000256" key="16">
    <source>
        <dbReference type="ARBA" id="ARBA00023136"/>
    </source>
</evidence>
<feature type="active site" description="Proton acceptor" evidence="19">
    <location>
        <position position="408"/>
    </location>
</feature>
<dbReference type="InterPro" id="IPR034016">
    <property type="entry name" value="M1_APN-typ"/>
</dbReference>
<evidence type="ECO:0000256" key="6">
    <source>
        <dbReference type="ARBA" id="ARBA00022475"/>
    </source>
</evidence>
<dbReference type="CDD" id="cd09601">
    <property type="entry name" value="M1_APN-Q_like"/>
    <property type="match status" value="1"/>
</dbReference>
<keyword evidence="8 23" id="KW-0812">Transmembrane</keyword>
<keyword evidence="13" id="KW-0735">Signal-anchor</keyword>
<dbReference type="GO" id="GO:0005737">
    <property type="term" value="C:cytoplasm"/>
    <property type="evidence" value="ECO:0007669"/>
    <property type="project" value="TreeGrafter"/>
</dbReference>
<evidence type="ECO:0000256" key="10">
    <source>
        <dbReference type="ARBA" id="ARBA00022801"/>
    </source>
</evidence>
<feature type="transmembrane region" description="Helical" evidence="23">
    <location>
        <begin position="26"/>
        <end position="48"/>
    </location>
</feature>
<evidence type="ECO:0000256" key="18">
    <source>
        <dbReference type="ARBA" id="ARBA00023180"/>
    </source>
</evidence>
<comment type="caution">
    <text evidence="28">The sequence shown here is derived from an EMBL/GenBank/DDBJ whole genome shotgun (WGS) entry which is preliminary data.</text>
</comment>
<evidence type="ECO:0000256" key="15">
    <source>
        <dbReference type="ARBA" id="ARBA00023049"/>
    </source>
</evidence>
<evidence type="ECO:0000256" key="12">
    <source>
        <dbReference type="ARBA" id="ARBA00022837"/>
    </source>
</evidence>
<evidence type="ECO:0000256" key="8">
    <source>
        <dbReference type="ARBA" id="ARBA00022692"/>
    </source>
</evidence>
<feature type="binding site" evidence="20">
    <location>
        <begin position="371"/>
        <end position="375"/>
    </location>
    <ligand>
        <name>substrate</name>
    </ligand>
</feature>
<dbReference type="InterPro" id="IPR001930">
    <property type="entry name" value="Peptidase_M1"/>
</dbReference>
<dbReference type="EMBL" id="WNTK01000007">
    <property type="protein sequence ID" value="KAG9480216.1"/>
    <property type="molecule type" value="Genomic_DNA"/>
</dbReference>
<gene>
    <name evidence="28" type="ORF">GDO78_011958</name>
</gene>
<dbReference type="PANTHER" id="PTHR11533">
    <property type="entry name" value="PROTEASE M1 ZINC METALLOPROTEASE"/>
    <property type="match status" value="1"/>
</dbReference>
<feature type="binding site" evidence="20">
    <location>
        <position position="237"/>
    </location>
    <ligand>
        <name>substrate</name>
    </ligand>
</feature>
<evidence type="ECO:0000256" key="9">
    <source>
        <dbReference type="ARBA" id="ARBA00022723"/>
    </source>
</evidence>
<dbReference type="GO" id="GO:0005886">
    <property type="term" value="C:plasma membrane"/>
    <property type="evidence" value="ECO:0007669"/>
    <property type="project" value="UniProtKB-SubCell"/>
</dbReference>
<dbReference type="GO" id="GO:0042277">
    <property type="term" value="F:peptide binding"/>
    <property type="evidence" value="ECO:0007669"/>
    <property type="project" value="TreeGrafter"/>
</dbReference>
<comment type="subunit">
    <text evidence="4">Homodimer; disulfide-linked.</text>
</comment>
<keyword evidence="17" id="KW-1015">Disulfide bond</keyword>
<dbReference type="Pfam" id="PF01433">
    <property type="entry name" value="Peptidase_M1"/>
    <property type="match status" value="1"/>
</dbReference>
<evidence type="ECO:0000256" key="20">
    <source>
        <dbReference type="PIRSR" id="PIRSR634016-2"/>
    </source>
</evidence>
<comment type="subcellular location">
    <subcellularLocation>
        <location evidence="2">Cell membrane</location>
        <topology evidence="2">Single-pass type II membrane protein</topology>
    </subcellularLocation>
</comment>
<dbReference type="Proteomes" id="UP000770717">
    <property type="component" value="Unassembled WGS sequence"/>
</dbReference>
<keyword evidence="14 23" id="KW-1133">Transmembrane helix</keyword>
<evidence type="ECO:0000256" key="2">
    <source>
        <dbReference type="ARBA" id="ARBA00004401"/>
    </source>
</evidence>
<evidence type="ECO:0000313" key="28">
    <source>
        <dbReference type="EMBL" id="KAG9480216.1"/>
    </source>
</evidence>
<keyword evidence="6" id="KW-1003">Cell membrane</keyword>
<evidence type="ECO:0000256" key="19">
    <source>
        <dbReference type="PIRSR" id="PIRSR634016-1"/>
    </source>
</evidence>
<keyword evidence="18" id="KW-0325">Glycoprotein</keyword>
<dbReference type="GO" id="GO:0006508">
    <property type="term" value="P:proteolysis"/>
    <property type="evidence" value="ECO:0007669"/>
    <property type="project" value="UniProtKB-KW"/>
</dbReference>
<feature type="domain" description="ERAP1-like C-terminal" evidence="26">
    <location>
        <begin position="631"/>
        <end position="951"/>
    </location>
</feature>
<evidence type="ECO:0000313" key="29">
    <source>
        <dbReference type="Proteomes" id="UP000770717"/>
    </source>
</evidence>
<dbReference type="PRINTS" id="PR00756">
    <property type="entry name" value="ALADIPTASE"/>
</dbReference>
<dbReference type="GO" id="GO:0070006">
    <property type="term" value="F:metalloaminopeptidase activity"/>
    <property type="evidence" value="ECO:0007669"/>
    <property type="project" value="TreeGrafter"/>
</dbReference>
<sequence length="971" mass="111555">MEHDMEDMSMYEKGGAKKYCMRGKHVATIVAAVVVVGLAVGLGVGLTYPDPCKSTNGDATESPAPSPATSLPTTTVHHTTIPAQASEACPVENNENGDWSQFRLPSYIYPLHYDLHIQPEMDKDTYNGTVTIWLKLTRAGTKHLWLHIRETRIIGQPRLRDQNDQEIPIKHCFEFRRHEYVVLEADQDLLPNGNDEDYSYRLILQFAGQLNGTLVGFYRTTYQENGETKSIAATDHEPTDARKSFPCFDEPNKKATYNISITHKKEYSALSNMPVENIHDDGSGWVRTQFYKSVPMSTYLVAFAVHQFTYVERFSNRNIPLRIYVQPQQNETAVYAADTTKVVFDFFEQYFNMDYSLPKYDQIAIPDFGTGAMENWGLVTYREANLLYDPNESATVNKQRVAAVIAHELTHQWFGNIVTMDWWDDLWLNEGFASFFEYLGVNSSEPTWNMLDQILIDDLLPVMRDDALLSSHPIIVDVSTPAEITSVFDAISYNKGASILRMLENWLTPEKFRLGCQNYLKKYNFTNAKTDDFWGSLAEESNKPVKDMMDTWTRQMGYPVLNVESGNIVKQQRFLLDTKANASEPESPYKYLWNIPVTFYATNDSAAEHIMIYNKSETSLTLDPYDNTVEFLKINNMHFGFFRVNYEIPVWNNLATLLERNHEVFSEGDRAGLIDDVFALASAEKLDYTIALDLTKYLDKEKEYLPWVRVSSALAYINDMLEDDDTIYPKFQEYIRKKVKPITTELGWEDNGSDVEKLLRTSVLALACRVGDPDALNSSLTKFNEWEKEGKKIPVNLRSLGYRYGMKQSSNETSWNFMFQTYLNTSLAQEKEKLLQGLASVDSISLLDRYLKYIYDTNLIKSQDALNVIYYVSAYSKLGKQMAWDWVRINWNYLVDRYTINDRNLGRIITRISTTFNTEAQLWQMQNFFETYPNAGAGATPRKQALETVKNNIEWVAANKDGIKAWLEANP</sequence>
<evidence type="ECO:0000256" key="14">
    <source>
        <dbReference type="ARBA" id="ARBA00022989"/>
    </source>
</evidence>
<evidence type="ECO:0000256" key="1">
    <source>
        <dbReference type="ARBA" id="ARBA00001703"/>
    </source>
</evidence>
<evidence type="ECO:0000256" key="17">
    <source>
        <dbReference type="ARBA" id="ARBA00023157"/>
    </source>
</evidence>
<dbReference type="FunFam" id="1.10.390.10:FF:000016">
    <property type="entry name" value="Glutamyl aminopeptidase"/>
    <property type="match status" value="1"/>
</dbReference>
<proteinExistence type="inferred from homology"/>
<evidence type="ECO:0000259" key="26">
    <source>
        <dbReference type="Pfam" id="PF11838"/>
    </source>
</evidence>
<keyword evidence="16 23" id="KW-0472">Membrane</keyword>